<sequence>MRFDRKGARLGRPLLLGAFVGLALAGCGGDNADRNRVLTDRGEVLGNETASMHQYLGIPYAAPPTGARRWKAPEPPAAWSGTREAGKFGSGCPQTGGAFGAASTNEDCLYLNVFTPKGDGPFPVMVWIHGGAFVSGSGDSYDASKLVAQGVAVVTINYRLGHLGFLAHPSLSAEQGGSSGNYGLMDQQAALRWVKNNIAQFRGDPNNVTVFGESAGGLSVQSQVASPLAAGLFNKAIVQSGSYTLDQPSLAQAQAGGTAVATAAGCTDQSASCLRALTVEQILQRQAGANVVPTIDNKVLPVSLRAAFTSGSFNKVPVIEGSNADEYSLLSAARMDLVPSVGPVTAANYQARVSSLIAASGRTFEQVNAQYPLSAYASPVEAYDAIATDLLFACSGRTSARLKSASGANVYAYEFNDPNAPMIYLPPATRPRWGAYHAAEIQYLFPTSRAGVTYTAAQQALSNQMVAYWTAFAKNGNPNGTGPAWPQFTNANDTFVSLEPGTSRTVTNFAQRHKCAFWTGS</sequence>
<feature type="chain" id="PRO_5045009996" description="Carboxylic ester hydrolase" evidence="3">
    <location>
        <begin position="26"/>
        <end position="521"/>
    </location>
</feature>
<dbReference type="PANTHER" id="PTHR11559">
    <property type="entry name" value="CARBOXYLESTERASE"/>
    <property type="match status" value="1"/>
</dbReference>
<evidence type="ECO:0000256" key="1">
    <source>
        <dbReference type="ARBA" id="ARBA00005964"/>
    </source>
</evidence>
<dbReference type="GO" id="GO:0016787">
    <property type="term" value="F:hydrolase activity"/>
    <property type="evidence" value="ECO:0007669"/>
    <property type="project" value="UniProtKB-KW"/>
</dbReference>
<accession>A0ABU6JFN2</accession>
<dbReference type="EC" id="3.1.1.-" evidence="3"/>
<proteinExistence type="inferred from homology"/>
<dbReference type="InterPro" id="IPR019826">
    <property type="entry name" value="Carboxylesterase_B_AS"/>
</dbReference>
<reference evidence="6 7" key="1">
    <citation type="submission" date="2023-10" db="EMBL/GenBank/DDBJ databases">
        <title>Noviherbaspirillum sp. CPCC 100848 genome assembly.</title>
        <authorList>
            <person name="Li X.Y."/>
            <person name="Fang X.M."/>
        </authorList>
    </citation>
    <scope>NUCLEOTIDE SEQUENCE [LARGE SCALE GENOMIC DNA]</scope>
    <source>
        <strain evidence="6 7">CPCC 100848</strain>
    </source>
</reference>
<comment type="caution">
    <text evidence="6">The sequence shown here is derived from an EMBL/GenBank/DDBJ whole genome shotgun (WGS) entry which is preliminary data.</text>
</comment>
<dbReference type="EMBL" id="JAWIIV010000028">
    <property type="protein sequence ID" value="MEC4722340.1"/>
    <property type="molecule type" value="Genomic_DNA"/>
</dbReference>
<evidence type="ECO:0000256" key="2">
    <source>
        <dbReference type="ARBA" id="ARBA00022801"/>
    </source>
</evidence>
<dbReference type="Gene3D" id="3.40.50.1820">
    <property type="entry name" value="alpha/beta hydrolase"/>
    <property type="match status" value="1"/>
</dbReference>
<dbReference type="InterPro" id="IPR050309">
    <property type="entry name" value="Type-B_Carboxylest/Lipase"/>
</dbReference>
<evidence type="ECO:0000313" key="6">
    <source>
        <dbReference type="EMBL" id="MEC4722340.1"/>
    </source>
</evidence>
<dbReference type="PROSITE" id="PS00941">
    <property type="entry name" value="CARBOXYLESTERASE_B_2"/>
    <property type="match status" value="1"/>
</dbReference>
<dbReference type="PROSITE" id="PS51257">
    <property type="entry name" value="PROKAR_LIPOPROTEIN"/>
    <property type="match status" value="1"/>
</dbReference>
<dbReference type="SUPFAM" id="SSF53474">
    <property type="entry name" value="alpha/beta-Hydrolases"/>
    <property type="match status" value="1"/>
</dbReference>
<dbReference type="Proteomes" id="UP001352263">
    <property type="component" value="Unassembled WGS sequence"/>
</dbReference>
<evidence type="ECO:0000313" key="7">
    <source>
        <dbReference type="Proteomes" id="UP001352263"/>
    </source>
</evidence>
<dbReference type="RefSeq" id="WP_326509013.1">
    <property type="nucleotide sequence ID" value="NZ_JAWIIV010000028.1"/>
</dbReference>
<evidence type="ECO:0000256" key="3">
    <source>
        <dbReference type="RuleBase" id="RU361235"/>
    </source>
</evidence>
<dbReference type="InterPro" id="IPR029058">
    <property type="entry name" value="AB_hydrolase_fold"/>
</dbReference>
<dbReference type="Pfam" id="PF00135">
    <property type="entry name" value="COesterase"/>
    <property type="match status" value="1"/>
</dbReference>
<feature type="signal peptide" evidence="3">
    <location>
        <begin position="1"/>
        <end position="25"/>
    </location>
</feature>
<keyword evidence="7" id="KW-1185">Reference proteome</keyword>
<evidence type="ECO:0000256" key="4">
    <source>
        <dbReference type="SAM" id="MobiDB-lite"/>
    </source>
</evidence>
<evidence type="ECO:0000259" key="5">
    <source>
        <dbReference type="Pfam" id="PF00135"/>
    </source>
</evidence>
<dbReference type="PROSITE" id="PS00122">
    <property type="entry name" value="CARBOXYLESTERASE_B_1"/>
    <property type="match status" value="1"/>
</dbReference>
<keyword evidence="2 3" id="KW-0378">Hydrolase</keyword>
<dbReference type="InterPro" id="IPR019819">
    <property type="entry name" value="Carboxylesterase_B_CS"/>
</dbReference>
<name>A0ABU6JFN2_9BURK</name>
<feature type="domain" description="Carboxylesterase type B" evidence="5">
    <location>
        <begin position="35"/>
        <end position="518"/>
    </location>
</feature>
<feature type="region of interest" description="Disordered" evidence="4">
    <location>
        <begin position="66"/>
        <end position="85"/>
    </location>
</feature>
<comment type="similarity">
    <text evidence="1 3">Belongs to the type-B carboxylesterase/lipase family.</text>
</comment>
<gene>
    <name evidence="6" type="ORF">RY831_24560</name>
</gene>
<protein>
    <recommendedName>
        <fullName evidence="3">Carboxylic ester hydrolase</fullName>
        <ecNumber evidence="3">3.1.1.-</ecNumber>
    </recommendedName>
</protein>
<keyword evidence="3" id="KW-0732">Signal</keyword>
<organism evidence="6 7">
    <name type="scientific">Noviherbaspirillum album</name>
    <dbReference type="NCBI Taxonomy" id="3080276"/>
    <lineage>
        <taxon>Bacteria</taxon>
        <taxon>Pseudomonadati</taxon>
        <taxon>Pseudomonadota</taxon>
        <taxon>Betaproteobacteria</taxon>
        <taxon>Burkholderiales</taxon>
        <taxon>Oxalobacteraceae</taxon>
        <taxon>Noviherbaspirillum</taxon>
    </lineage>
</organism>
<dbReference type="InterPro" id="IPR002018">
    <property type="entry name" value="CarbesteraseB"/>
</dbReference>